<dbReference type="EMBL" id="CP051682">
    <property type="protein sequence ID" value="QJD97620.1"/>
    <property type="molecule type" value="Genomic_DNA"/>
</dbReference>
<dbReference type="AlphaFoldDB" id="A0A7L5E2M7"/>
<reference evidence="2 3" key="1">
    <citation type="submission" date="2020-04" db="EMBL/GenBank/DDBJ databases">
        <title>Genome sequencing of novel species.</title>
        <authorList>
            <person name="Heo J."/>
            <person name="Kim S.-J."/>
            <person name="Kim J.-S."/>
            <person name="Hong S.-B."/>
            <person name="Kwon S.-W."/>
        </authorList>
    </citation>
    <scope>NUCLEOTIDE SEQUENCE [LARGE SCALE GENOMIC DNA]</scope>
    <source>
        <strain evidence="2 3">F39-2</strain>
    </source>
</reference>
<evidence type="ECO:0000259" key="1">
    <source>
        <dbReference type="Pfam" id="PF13460"/>
    </source>
</evidence>
<dbReference type="Gene3D" id="3.40.50.720">
    <property type="entry name" value="NAD(P)-binding Rossmann-like Domain"/>
    <property type="match status" value="1"/>
</dbReference>
<protein>
    <submittedName>
        <fullName evidence="2">NAD(P)-dependent oxidoreductase</fullName>
    </submittedName>
</protein>
<dbReference type="InterPro" id="IPR036291">
    <property type="entry name" value="NAD(P)-bd_dom_sf"/>
</dbReference>
<keyword evidence="3" id="KW-1185">Reference proteome</keyword>
<dbReference type="CDD" id="cd05244">
    <property type="entry name" value="BVR-B_like_SDR_a"/>
    <property type="match status" value="1"/>
</dbReference>
<accession>A0A7L5E2M7</accession>
<dbReference type="GO" id="GO:0016646">
    <property type="term" value="F:oxidoreductase activity, acting on the CH-NH group of donors, NAD or NADP as acceptor"/>
    <property type="evidence" value="ECO:0007669"/>
    <property type="project" value="TreeGrafter"/>
</dbReference>
<proteinExistence type="predicted"/>
<dbReference type="PANTHER" id="PTHR43355:SF2">
    <property type="entry name" value="FLAVIN REDUCTASE (NADPH)"/>
    <property type="match status" value="1"/>
</dbReference>
<dbReference type="KEGG" id="mrob:HH214_17930"/>
<gene>
    <name evidence="2" type="ORF">HH214_17930</name>
</gene>
<name>A0A7L5E2M7_9SPHI</name>
<evidence type="ECO:0000313" key="3">
    <source>
        <dbReference type="Proteomes" id="UP000503278"/>
    </source>
</evidence>
<dbReference type="Proteomes" id="UP000503278">
    <property type="component" value="Chromosome"/>
</dbReference>
<dbReference type="InterPro" id="IPR051606">
    <property type="entry name" value="Polyketide_Oxido-like"/>
</dbReference>
<dbReference type="Pfam" id="PF13460">
    <property type="entry name" value="NAD_binding_10"/>
    <property type="match status" value="1"/>
</dbReference>
<organism evidence="2 3">
    <name type="scientific">Mucilaginibacter robiniae</name>
    <dbReference type="NCBI Taxonomy" id="2728022"/>
    <lineage>
        <taxon>Bacteria</taxon>
        <taxon>Pseudomonadati</taxon>
        <taxon>Bacteroidota</taxon>
        <taxon>Sphingobacteriia</taxon>
        <taxon>Sphingobacteriales</taxon>
        <taxon>Sphingobacteriaceae</taxon>
        <taxon>Mucilaginibacter</taxon>
    </lineage>
</organism>
<dbReference type="RefSeq" id="WP_169609955.1">
    <property type="nucleotide sequence ID" value="NZ_CP051682.1"/>
</dbReference>
<evidence type="ECO:0000313" key="2">
    <source>
        <dbReference type="EMBL" id="QJD97620.1"/>
    </source>
</evidence>
<dbReference type="InterPro" id="IPR016040">
    <property type="entry name" value="NAD(P)-bd_dom"/>
</dbReference>
<dbReference type="SUPFAM" id="SSF51735">
    <property type="entry name" value="NAD(P)-binding Rossmann-fold domains"/>
    <property type="match status" value="1"/>
</dbReference>
<sequence>MKVAIIGATGFVGKNVINEALNRDYTVTAIARHPEKLETEHAQLTKVAGDVFAVDALAQILKGHDVVISTFNPGWTDADLYNNFIKGSEAIQQAAKQAGVERLLVVGGAGSLFINGEQLVDSPQFPADWKTGATAARDYLNNLRQEQELNWTFLSPAIELYPGQRTGQFRIGTEEPVFDEAGKCAITAEDLAVALIDEVENKQFIKQRFTVGY</sequence>
<feature type="domain" description="NAD(P)-binding" evidence="1">
    <location>
        <begin position="7"/>
        <end position="201"/>
    </location>
</feature>
<dbReference type="PANTHER" id="PTHR43355">
    <property type="entry name" value="FLAVIN REDUCTASE (NADPH)"/>
    <property type="match status" value="1"/>
</dbReference>